<evidence type="ECO:0000313" key="2">
    <source>
        <dbReference type="Proteomes" id="UP000030645"/>
    </source>
</evidence>
<sequence length="70" mass="8214">MKREDPGSPEIDWRMSVKDALTAPDRGSREAYKLRRLALRYFIEGNILFWKGFNREPLRCLSDTEAQKAL</sequence>
<proteinExistence type="predicted"/>
<evidence type="ECO:0000313" key="1">
    <source>
        <dbReference type="EMBL" id="EXC28862.1"/>
    </source>
</evidence>
<dbReference type="AlphaFoldDB" id="W9SV56"/>
<organism evidence="1 2">
    <name type="scientific">Morus notabilis</name>
    <dbReference type="NCBI Taxonomy" id="981085"/>
    <lineage>
        <taxon>Eukaryota</taxon>
        <taxon>Viridiplantae</taxon>
        <taxon>Streptophyta</taxon>
        <taxon>Embryophyta</taxon>
        <taxon>Tracheophyta</taxon>
        <taxon>Spermatophyta</taxon>
        <taxon>Magnoliopsida</taxon>
        <taxon>eudicotyledons</taxon>
        <taxon>Gunneridae</taxon>
        <taxon>Pentapetalae</taxon>
        <taxon>rosids</taxon>
        <taxon>fabids</taxon>
        <taxon>Rosales</taxon>
        <taxon>Moraceae</taxon>
        <taxon>Moreae</taxon>
        <taxon>Morus</taxon>
    </lineage>
</organism>
<reference evidence="2" key="1">
    <citation type="submission" date="2013-01" db="EMBL/GenBank/DDBJ databases">
        <title>Draft Genome Sequence of a Mulberry Tree, Morus notabilis C.K. Schneid.</title>
        <authorList>
            <person name="He N."/>
            <person name="Zhao S."/>
        </authorList>
    </citation>
    <scope>NUCLEOTIDE SEQUENCE</scope>
</reference>
<name>W9SV56_9ROSA</name>
<keyword evidence="2" id="KW-1185">Reference proteome</keyword>
<protein>
    <submittedName>
        <fullName evidence="1">Uncharacterized protein</fullName>
    </submittedName>
</protein>
<gene>
    <name evidence="1" type="ORF">L484_004992</name>
</gene>
<dbReference type="Proteomes" id="UP000030645">
    <property type="component" value="Unassembled WGS sequence"/>
</dbReference>
<dbReference type="EMBL" id="KE346181">
    <property type="protein sequence ID" value="EXC28862.1"/>
    <property type="molecule type" value="Genomic_DNA"/>
</dbReference>
<accession>W9SV56</accession>